<keyword evidence="14" id="KW-1185">Reference proteome</keyword>
<dbReference type="InterPro" id="IPR023837">
    <property type="entry name" value="EccCb-like_Actinobacteria"/>
</dbReference>
<evidence type="ECO:0000313" key="13">
    <source>
        <dbReference type="EMBL" id="QCB27732.1"/>
    </source>
</evidence>
<dbReference type="NCBIfam" id="TIGR03925">
    <property type="entry name" value="T7SS_EccC_b"/>
    <property type="match status" value="1"/>
</dbReference>
<dbReference type="GO" id="GO:0005524">
    <property type="term" value="F:ATP binding"/>
    <property type="evidence" value="ECO:0007669"/>
    <property type="project" value="UniProtKB-UniRule"/>
</dbReference>
<dbReference type="AlphaFoldDB" id="A0A4P7QDP2"/>
<accession>A0A4P7QDP2</accession>
<feature type="binding site" evidence="9">
    <location>
        <begin position="435"/>
        <end position="442"/>
    </location>
    <ligand>
        <name>ATP</name>
        <dbReference type="ChEBI" id="CHEBI:30616"/>
    </ligand>
</feature>
<dbReference type="InterPro" id="IPR027417">
    <property type="entry name" value="P-loop_NTPase"/>
</dbReference>
<sequence>MTSVVVEPVGPEGREPTPDLPVGEIQAEPVPDALRKQPVPLVRLLMPIIMIAAVVGMVALMVMGGGDGRSVSPMLLMFPLMMLASVFMMFNPQGQGQDPDETRRTYLRHLKAVREEALENARAQRAHEFHRHPNPDGLIDLVGTSRLWERDAADADALEVRLGVGETALCTPIAVPDPGATEDLDPVCAVSLRHLVNAVDSVPEVPVALQLRAFRFIGFSGKNAQSLARALVAQLVVAHGPETVGIEIEGADNGEGWEWLKWLPHARNPRRASYCVLIVNNVPTSGVEDFIEDPELTTIIDVGTVANTELGMRAEMEGMTFTVGDTLNAVTADGEEPLARPDGLTLGAAQALARRLARCTRPRGSTAASRSKGDLLSLLGVEDIDQLSGDKLWPGRAGSQRLSVPLGIDPQGQPVILDLKEAAQGGMGPHGLAVGATGSGKSEILREIVVGLAATHSPEELNFVLVDFKGGATFLGCDVLPHTSAVITNLEEESTLVARMFDAISGELTRRQEVLRKAGNFANVTEYSAARAVRDDLAPLPALVIVVDEFSELLAQHPDFADLFVAVGRLGRSLHVHLLLASQRLEEGRLRGLDSHLSYRIGLKTFSAGESRQVLGVTDAYHLPSQPGAGYLKTDAEDIRRFQAAYVSGPLERPATSATGAGRELAVQPFTQWKDDAPVAASADVVIDKSTTLFAAVVEAARAEAKTRDQRAHQIWLPPLPDAVELPAIIADSHLTLGNEANEPVRLAVPLGLIDRPFHQRQDPLFVDLGASGGHAVICGGPQSGKSTAVRTMVASIAALNSPDKVRFYIIDAGGGQLSGMGMLPHVAGVANRTEPDKVRRIVDEVMSFAETPQERHTFLVIDGWHHIGTGSSEFEDLAEPITKLAADGPSARVHLIITTPRWTTMRPSIRDLVTHRLELRLGEAMDSLVDRKAQAQLPAKPGRGLTPEAQFMLIANSSNQDVAYLAQFYAEHQPVPALRTLPEHINRDELAALSAGLERAGLAWGIGGRNLEPVTWDSAAHSHFVCVGSSGSGKSEFLATVGAAISDLPRADARMVVIDHRRSHLARFPEEMVAAYSATAAGTEKALQDAAATLRGRLPGPEVSPAELKARSWWEGPEIYILIDDLDLVSDMHLGPLVELIPHARDVGMHVVATRKSGGIARAMYGGFMAALRDSQPAALLLDAEKDEGTIFGIRPTHQPPGRGTYVVRGESQGLARVARSASNEGAGE</sequence>
<dbReference type="PANTHER" id="PTHR22683">
    <property type="entry name" value="SPORULATION PROTEIN RELATED"/>
    <property type="match status" value="1"/>
</dbReference>
<keyword evidence="6 9" id="KW-0067">ATP-binding</keyword>
<dbReference type="InterPro" id="IPR002543">
    <property type="entry name" value="FtsK_dom"/>
</dbReference>
<feature type="binding site" evidence="9">
    <location>
        <begin position="780"/>
        <end position="787"/>
    </location>
    <ligand>
        <name>ATP</name>
        <dbReference type="ChEBI" id="CHEBI:30616"/>
    </ligand>
</feature>
<dbReference type="OrthoDB" id="9807790at2"/>
<protein>
    <submittedName>
        <fullName evidence="13">ESX-1 secretion system protein EccCa1</fullName>
    </submittedName>
</protein>
<evidence type="ECO:0000256" key="10">
    <source>
        <dbReference type="SAM" id="MobiDB-lite"/>
    </source>
</evidence>
<evidence type="ECO:0000256" key="6">
    <source>
        <dbReference type="ARBA" id="ARBA00022840"/>
    </source>
</evidence>
<comment type="subcellular location">
    <subcellularLocation>
        <location evidence="1">Cell membrane</location>
        <topology evidence="1">Multi-pass membrane protein</topology>
    </subcellularLocation>
</comment>
<feature type="domain" description="FtsK" evidence="12">
    <location>
        <begin position="412"/>
        <end position="612"/>
    </location>
</feature>
<keyword evidence="8 11" id="KW-0472">Membrane</keyword>
<evidence type="ECO:0000256" key="1">
    <source>
        <dbReference type="ARBA" id="ARBA00004651"/>
    </source>
</evidence>
<feature type="transmembrane region" description="Helical" evidence="11">
    <location>
        <begin position="44"/>
        <end position="64"/>
    </location>
</feature>
<keyword evidence="7 11" id="KW-1133">Transmembrane helix</keyword>
<feature type="binding site" evidence="9">
    <location>
        <begin position="1029"/>
        <end position="1036"/>
    </location>
    <ligand>
        <name>ATP</name>
        <dbReference type="ChEBI" id="CHEBI:30616"/>
    </ligand>
</feature>
<dbReference type="PROSITE" id="PS50901">
    <property type="entry name" value="FTSK"/>
    <property type="match status" value="3"/>
</dbReference>
<keyword evidence="3 11" id="KW-0812">Transmembrane</keyword>
<dbReference type="RefSeq" id="WP_136140563.1">
    <property type="nucleotide sequence ID" value="NZ_CP039247.1"/>
</dbReference>
<dbReference type="KEGG" id="cee:CENDO_02170"/>
<dbReference type="Pfam" id="PF01580">
    <property type="entry name" value="FtsK_SpoIIIE"/>
    <property type="match status" value="2"/>
</dbReference>
<organism evidence="13 14">
    <name type="scientific">Corynebacterium endometrii</name>
    <dbReference type="NCBI Taxonomy" id="2488819"/>
    <lineage>
        <taxon>Bacteria</taxon>
        <taxon>Bacillati</taxon>
        <taxon>Actinomycetota</taxon>
        <taxon>Actinomycetes</taxon>
        <taxon>Mycobacteriales</taxon>
        <taxon>Corynebacteriaceae</taxon>
        <taxon>Corynebacterium</taxon>
    </lineage>
</organism>
<dbReference type="PANTHER" id="PTHR22683:SF1">
    <property type="entry name" value="TYPE VII SECRETION SYSTEM PROTEIN ESSC"/>
    <property type="match status" value="1"/>
</dbReference>
<dbReference type="SUPFAM" id="SSF52540">
    <property type="entry name" value="P-loop containing nucleoside triphosphate hydrolases"/>
    <property type="match status" value="3"/>
</dbReference>
<keyword evidence="5 9" id="KW-0547">Nucleotide-binding</keyword>
<feature type="domain" description="FtsK" evidence="12">
    <location>
        <begin position="1012"/>
        <end position="1192"/>
    </location>
</feature>
<keyword evidence="2" id="KW-1003">Cell membrane</keyword>
<evidence type="ECO:0000256" key="3">
    <source>
        <dbReference type="ARBA" id="ARBA00022692"/>
    </source>
</evidence>
<name>A0A4P7QDP2_9CORY</name>
<dbReference type="GO" id="GO:0003677">
    <property type="term" value="F:DNA binding"/>
    <property type="evidence" value="ECO:0007669"/>
    <property type="project" value="InterPro"/>
</dbReference>
<dbReference type="InterPro" id="IPR023836">
    <property type="entry name" value="EccCa-like_Actinobacteria"/>
</dbReference>
<feature type="region of interest" description="Disordered" evidence="10">
    <location>
        <begin position="1"/>
        <end position="24"/>
    </location>
</feature>
<dbReference type="Gene3D" id="3.40.50.300">
    <property type="entry name" value="P-loop containing nucleotide triphosphate hydrolases"/>
    <property type="match status" value="3"/>
</dbReference>
<feature type="transmembrane region" description="Helical" evidence="11">
    <location>
        <begin position="71"/>
        <end position="90"/>
    </location>
</feature>
<evidence type="ECO:0000256" key="11">
    <source>
        <dbReference type="SAM" id="Phobius"/>
    </source>
</evidence>
<feature type="domain" description="FtsK" evidence="12">
    <location>
        <begin position="762"/>
        <end position="929"/>
    </location>
</feature>
<evidence type="ECO:0000256" key="2">
    <source>
        <dbReference type="ARBA" id="ARBA00022475"/>
    </source>
</evidence>
<evidence type="ECO:0000256" key="9">
    <source>
        <dbReference type="PROSITE-ProRule" id="PRU00289"/>
    </source>
</evidence>
<keyword evidence="4" id="KW-0677">Repeat</keyword>
<gene>
    <name evidence="13" type="primary">eccCa1</name>
    <name evidence="13" type="ORF">CENDO_02170</name>
</gene>
<dbReference type="EMBL" id="CP039247">
    <property type="protein sequence ID" value="QCB27732.1"/>
    <property type="molecule type" value="Genomic_DNA"/>
</dbReference>
<dbReference type="NCBIfam" id="TIGR03924">
    <property type="entry name" value="T7SS_EccC_a"/>
    <property type="match status" value="1"/>
</dbReference>
<dbReference type="GO" id="GO:0005886">
    <property type="term" value="C:plasma membrane"/>
    <property type="evidence" value="ECO:0007669"/>
    <property type="project" value="UniProtKB-SubCell"/>
</dbReference>
<dbReference type="SMART" id="SM00382">
    <property type="entry name" value="AAA"/>
    <property type="match status" value="3"/>
</dbReference>
<dbReference type="InterPro" id="IPR050206">
    <property type="entry name" value="FtsK/SpoIIIE/SftA"/>
</dbReference>
<evidence type="ECO:0000256" key="7">
    <source>
        <dbReference type="ARBA" id="ARBA00022989"/>
    </source>
</evidence>
<reference evidence="13 14" key="1">
    <citation type="submission" date="2019-04" db="EMBL/GenBank/DDBJ databases">
        <title>Corynebacterium endometrii sp. nov., isolated from the uterus of a cow with endometritis.</title>
        <authorList>
            <person name="Ballas P."/>
            <person name="Ruckert C."/>
            <person name="Wagener K."/>
            <person name="Drillich M."/>
            <person name="Kaempfer P."/>
            <person name="Busse H.-J."/>
            <person name="Ehling-Schulz M."/>
        </authorList>
    </citation>
    <scope>NUCLEOTIDE SEQUENCE [LARGE SCALE GENOMIC DNA]</scope>
    <source>
        <strain evidence="13 14">LMM-1653</strain>
    </source>
</reference>
<evidence type="ECO:0000256" key="5">
    <source>
        <dbReference type="ARBA" id="ARBA00022741"/>
    </source>
</evidence>
<proteinExistence type="predicted"/>
<dbReference type="Proteomes" id="UP000296352">
    <property type="component" value="Chromosome"/>
</dbReference>
<evidence type="ECO:0000313" key="14">
    <source>
        <dbReference type="Proteomes" id="UP000296352"/>
    </source>
</evidence>
<evidence type="ECO:0000256" key="8">
    <source>
        <dbReference type="ARBA" id="ARBA00023136"/>
    </source>
</evidence>
<evidence type="ECO:0000256" key="4">
    <source>
        <dbReference type="ARBA" id="ARBA00022737"/>
    </source>
</evidence>
<dbReference type="InterPro" id="IPR003593">
    <property type="entry name" value="AAA+_ATPase"/>
</dbReference>
<feature type="compositionally biased region" description="Low complexity" evidence="10">
    <location>
        <begin position="1"/>
        <end position="11"/>
    </location>
</feature>
<evidence type="ECO:0000259" key="12">
    <source>
        <dbReference type="PROSITE" id="PS50901"/>
    </source>
</evidence>